<evidence type="ECO:0000313" key="4">
    <source>
        <dbReference type="Proteomes" id="UP000634206"/>
    </source>
</evidence>
<dbReference type="RefSeq" id="WP_309489786.1">
    <property type="nucleotide sequence ID" value="NZ_JAENIG010000005.1"/>
</dbReference>
<reference evidence="3" key="1">
    <citation type="submission" date="2021-01" db="EMBL/GenBank/DDBJ databases">
        <title>Modified the classification status of verrucomicrobia.</title>
        <authorList>
            <person name="Feng X."/>
        </authorList>
    </citation>
    <scope>NUCLEOTIDE SEQUENCE</scope>
    <source>
        <strain evidence="3">5K15</strain>
    </source>
</reference>
<dbReference type="Proteomes" id="UP000634206">
    <property type="component" value="Unassembled WGS sequence"/>
</dbReference>
<feature type="domain" description="YHYH" evidence="2">
    <location>
        <begin position="175"/>
        <end position="270"/>
    </location>
</feature>
<name>A0AAE2SE07_9BACT</name>
<accession>A0AAE2SE07</accession>
<dbReference type="Pfam" id="PF14240">
    <property type="entry name" value="YHYH"/>
    <property type="match status" value="1"/>
</dbReference>
<comment type="caution">
    <text evidence="3">The sequence shown here is derived from an EMBL/GenBank/DDBJ whole genome shotgun (WGS) entry which is preliminary data.</text>
</comment>
<proteinExistence type="predicted"/>
<feature type="region of interest" description="Disordered" evidence="1">
    <location>
        <begin position="322"/>
        <end position="347"/>
    </location>
</feature>
<gene>
    <name evidence="3" type="ORF">JIN83_09410</name>
</gene>
<keyword evidence="4" id="KW-1185">Reference proteome</keyword>
<dbReference type="InterPro" id="IPR025924">
    <property type="entry name" value="YHYH_dom"/>
</dbReference>
<protein>
    <submittedName>
        <fullName evidence="3">YHYH protein</fullName>
    </submittedName>
</protein>
<dbReference type="EMBL" id="JAENIG010000005">
    <property type="protein sequence ID" value="MBK1855174.1"/>
    <property type="molecule type" value="Genomic_DNA"/>
</dbReference>
<organism evidence="3 4">
    <name type="scientific">Oceaniferula flava</name>
    <dbReference type="NCBI Taxonomy" id="2800421"/>
    <lineage>
        <taxon>Bacteria</taxon>
        <taxon>Pseudomonadati</taxon>
        <taxon>Verrucomicrobiota</taxon>
        <taxon>Verrucomicrobiia</taxon>
        <taxon>Verrucomicrobiales</taxon>
        <taxon>Verrucomicrobiaceae</taxon>
        <taxon>Oceaniferula</taxon>
    </lineage>
</organism>
<evidence type="ECO:0000313" key="3">
    <source>
        <dbReference type="EMBL" id="MBK1855174.1"/>
    </source>
</evidence>
<sequence length="347" mass="37778">MKIKPFHLITGASLALTGGTLAHEHHVLEGKAKDGIRAVDPSLFIKENLVEEIKTEERELSDGSKALCYVIKTKTQPSEHSMGPWSPKTITDGKEKGGIWFKDGKVYDVTGPFLANLAKFYEDPEWKVYNDDGTIKTTDTKEAFEAAARPYVDPKYKNHVVEGKPEWYPDVKTTYVIPVKPVYNKNASSFGRGPLGLAFNGVRYDPPAPVEAIIGSYTIAPLDDGGGHLNPHEGYHYHEATGKTKEVQQSDQHAPMIGYALDGFAIYAHFDGEGKAPEGLDECGGHSDELRGYHYHVGAPGSNQIIKAFRGTAGTVSVEGVMADQHPPRGGQGHPRGPRPDGPPPGR</sequence>
<dbReference type="AlphaFoldDB" id="A0AAE2SE07"/>
<evidence type="ECO:0000256" key="1">
    <source>
        <dbReference type="SAM" id="MobiDB-lite"/>
    </source>
</evidence>
<evidence type="ECO:0000259" key="2">
    <source>
        <dbReference type="Pfam" id="PF14240"/>
    </source>
</evidence>